<accession>A0ABT4EIG1</accession>
<gene>
    <name evidence="1" type="ORF">M5W82_00555</name>
</gene>
<evidence type="ECO:0000313" key="2">
    <source>
        <dbReference type="Proteomes" id="UP001527052"/>
    </source>
</evidence>
<reference evidence="1 2" key="1">
    <citation type="submission" date="2022-05" db="EMBL/GenBank/DDBJ databases">
        <title>Genome Sequencing of Bee-Associated Microbes.</title>
        <authorList>
            <person name="Dunlap C."/>
        </authorList>
    </citation>
    <scope>NUCLEOTIDE SEQUENCE [LARGE SCALE GENOMIC DNA]</scope>
    <source>
        <strain evidence="1 2">NRRL BD-083</strain>
    </source>
</reference>
<protein>
    <submittedName>
        <fullName evidence="1">Uncharacterized protein</fullName>
    </submittedName>
</protein>
<dbReference type="Proteomes" id="UP001527052">
    <property type="component" value="Unassembled WGS sequence"/>
</dbReference>
<organism evidence="1 2">
    <name type="scientific">Lysinibacillus xylanilyticus</name>
    <dbReference type="NCBI Taxonomy" id="582475"/>
    <lineage>
        <taxon>Bacteria</taxon>
        <taxon>Bacillati</taxon>
        <taxon>Bacillota</taxon>
        <taxon>Bacilli</taxon>
        <taxon>Bacillales</taxon>
        <taxon>Bacillaceae</taxon>
        <taxon>Lysinibacillus</taxon>
    </lineage>
</organism>
<dbReference type="RefSeq" id="WP_268635673.1">
    <property type="nucleotide sequence ID" value="NZ_JAMDLZ010000001.1"/>
</dbReference>
<feature type="non-terminal residue" evidence="1">
    <location>
        <position position="1"/>
    </location>
</feature>
<comment type="caution">
    <text evidence="1">The sequence shown here is derived from an EMBL/GenBank/DDBJ whole genome shotgun (WGS) entry which is preliminary data.</text>
</comment>
<evidence type="ECO:0000313" key="1">
    <source>
        <dbReference type="EMBL" id="MCY9545428.1"/>
    </source>
</evidence>
<name>A0ABT4EIG1_9BACI</name>
<sequence length="77" mass="9255">SSINPLNWVLLLLFFIHDPNALTDKDLFKLKNDLIEKYELKKYNPNEIELSNKINSTRKKIKRIKKITAWNQTRWKA</sequence>
<proteinExistence type="predicted"/>
<dbReference type="EMBL" id="JAMDLZ010000001">
    <property type="protein sequence ID" value="MCY9545428.1"/>
    <property type="molecule type" value="Genomic_DNA"/>
</dbReference>
<keyword evidence="2" id="KW-1185">Reference proteome</keyword>